<evidence type="ECO:0000313" key="3">
    <source>
        <dbReference type="Proteomes" id="UP000075359"/>
    </source>
</evidence>
<keyword evidence="3" id="KW-1185">Reference proteome</keyword>
<dbReference type="STRING" id="1630136.AS592_00265"/>
<dbReference type="SUPFAM" id="SSF88723">
    <property type="entry name" value="PIN domain-like"/>
    <property type="match status" value="1"/>
</dbReference>
<feature type="domain" description="PIN" evidence="1">
    <location>
        <begin position="2"/>
        <end position="112"/>
    </location>
</feature>
<dbReference type="RefSeq" id="WP_067329676.1">
    <property type="nucleotide sequence ID" value="NZ_LNKT01000009.1"/>
</dbReference>
<dbReference type="Gene3D" id="3.40.50.1010">
    <property type="entry name" value="5'-nuclease"/>
    <property type="match status" value="1"/>
</dbReference>
<name>A0A151CHK5_9BACT</name>
<dbReference type="Proteomes" id="UP000075359">
    <property type="component" value="Unassembled WGS sequence"/>
</dbReference>
<dbReference type="OrthoDB" id="32974at2"/>
<reference evidence="2 3" key="1">
    <citation type="submission" date="2015-11" db="EMBL/GenBank/DDBJ databases">
        <title>Draft genome of Sulfurovum riftiae 1812E, a member of the Epsilonproteobacteria isolated from the tube of the deep-sea hydrothermal vent tubewom Riftia pachyptila.</title>
        <authorList>
            <person name="Vetriani C."/>
            <person name="Giovannelli D."/>
        </authorList>
    </citation>
    <scope>NUCLEOTIDE SEQUENCE [LARGE SCALE GENOMIC DNA]</scope>
    <source>
        <strain evidence="2 3">1812E</strain>
    </source>
</reference>
<protein>
    <recommendedName>
        <fullName evidence="1">PIN domain-containing protein</fullName>
    </recommendedName>
</protein>
<dbReference type="InterPro" id="IPR029060">
    <property type="entry name" value="PIN-like_dom_sf"/>
</dbReference>
<dbReference type="AlphaFoldDB" id="A0A151CHK5"/>
<evidence type="ECO:0000259" key="1">
    <source>
        <dbReference type="Pfam" id="PF01850"/>
    </source>
</evidence>
<dbReference type="EMBL" id="LNKT01000009">
    <property type="protein sequence ID" value="KYJ86977.1"/>
    <property type="molecule type" value="Genomic_DNA"/>
</dbReference>
<accession>A0A151CHK5</accession>
<dbReference type="InterPro" id="IPR002716">
    <property type="entry name" value="PIN_dom"/>
</dbReference>
<evidence type="ECO:0000313" key="2">
    <source>
        <dbReference type="EMBL" id="KYJ86977.1"/>
    </source>
</evidence>
<organism evidence="2 3">
    <name type="scientific">Sulfurovum riftiae</name>
    <dbReference type="NCBI Taxonomy" id="1630136"/>
    <lineage>
        <taxon>Bacteria</taxon>
        <taxon>Pseudomonadati</taxon>
        <taxon>Campylobacterota</taxon>
        <taxon>Epsilonproteobacteria</taxon>
        <taxon>Campylobacterales</taxon>
        <taxon>Sulfurovaceae</taxon>
        <taxon>Sulfurovum</taxon>
    </lineage>
</organism>
<comment type="caution">
    <text evidence="2">The sequence shown here is derived from an EMBL/GenBank/DDBJ whole genome shotgun (WGS) entry which is preliminary data.</text>
</comment>
<sequence length="121" mass="14044">MIVLDANYILRYFLRDNETMFLEAKKVIGEEACFLLNEVLAEVVYVLQGVYKVPKQKIVESLSAFISLSSISMYESKSIMFEALQLFESQNLDFIDCCLCALKEKYEVKSFDKKLMKCVHE</sequence>
<gene>
    <name evidence="2" type="ORF">AS592_00265</name>
</gene>
<proteinExistence type="predicted"/>
<dbReference type="Pfam" id="PF01850">
    <property type="entry name" value="PIN"/>
    <property type="match status" value="1"/>
</dbReference>